<dbReference type="PROSITE" id="PS51257">
    <property type="entry name" value="PROKAR_LIPOPROTEIN"/>
    <property type="match status" value="1"/>
</dbReference>
<name>A0AAV4RW89_CAEEX</name>
<accession>A0AAV4RW89</accession>
<organism evidence="2 3">
    <name type="scientific">Caerostris extrusa</name>
    <name type="common">Bark spider</name>
    <name type="synonym">Caerostris bankana</name>
    <dbReference type="NCBI Taxonomy" id="172846"/>
    <lineage>
        <taxon>Eukaryota</taxon>
        <taxon>Metazoa</taxon>
        <taxon>Ecdysozoa</taxon>
        <taxon>Arthropoda</taxon>
        <taxon>Chelicerata</taxon>
        <taxon>Arachnida</taxon>
        <taxon>Araneae</taxon>
        <taxon>Araneomorphae</taxon>
        <taxon>Entelegynae</taxon>
        <taxon>Araneoidea</taxon>
        <taxon>Araneidae</taxon>
        <taxon>Caerostris</taxon>
    </lineage>
</organism>
<evidence type="ECO:0000313" key="2">
    <source>
        <dbReference type="EMBL" id="GIY26025.1"/>
    </source>
</evidence>
<reference evidence="2 3" key="1">
    <citation type="submission" date="2021-06" db="EMBL/GenBank/DDBJ databases">
        <title>Caerostris extrusa draft genome.</title>
        <authorList>
            <person name="Kono N."/>
            <person name="Arakawa K."/>
        </authorList>
    </citation>
    <scope>NUCLEOTIDE SEQUENCE [LARGE SCALE GENOMIC DNA]</scope>
</reference>
<evidence type="ECO:0000313" key="3">
    <source>
        <dbReference type="Proteomes" id="UP001054945"/>
    </source>
</evidence>
<gene>
    <name evidence="2" type="ORF">CEXT_115591</name>
</gene>
<proteinExistence type="predicted"/>
<feature type="region of interest" description="Disordered" evidence="1">
    <location>
        <begin position="36"/>
        <end position="59"/>
    </location>
</feature>
<sequence length="91" mass="10559">MQKCDKGMPKPLMVPLTVCGCYFLFDVIRILDRTHPPSPNWLTGRGLGKDTDEKKRSKSRDYKFHSAVLVDKKVKQNHGKLMLLKANRRKF</sequence>
<comment type="caution">
    <text evidence="2">The sequence shown here is derived from an EMBL/GenBank/DDBJ whole genome shotgun (WGS) entry which is preliminary data.</text>
</comment>
<evidence type="ECO:0000256" key="1">
    <source>
        <dbReference type="SAM" id="MobiDB-lite"/>
    </source>
</evidence>
<dbReference type="Proteomes" id="UP001054945">
    <property type="component" value="Unassembled WGS sequence"/>
</dbReference>
<keyword evidence="3" id="KW-1185">Reference proteome</keyword>
<dbReference type="EMBL" id="BPLR01008617">
    <property type="protein sequence ID" value="GIY26025.1"/>
    <property type="molecule type" value="Genomic_DNA"/>
</dbReference>
<dbReference type="AlphaFoldDB" id="A0AAV4RW89"/>
<feature type="compositionally biased region" description="Basic and acidic residues" evidence="1">
    <location>
        <begin position="47"/>
        <end position="59"/>
    </location>
</feature>
<protein>
    <submittedName>
        <fullName evidence="2">Uncharacterized protein</fullName>
    </submittedName>
</protein>